<accession>A0A2M6T0V1</accession>
<gene>
    <name evidence="8" type="ORF">COT34_01820</name>
</gene>
<protein>
    <recommendedName>
        <fullName evidence="7">O-antigen ligase-related domain-containing protein</fullName>
    </recommendedName>
</protein>
<dbReference type="GO" id="GO:0016020">
    <property type="term" value="C:membrane"/>
    <property type="evidence" value="ECO:0007669"/>
    <property type="project" value="UniProtKB-SubCell"/>
</dbReference>
<feature type="transmembrane region" description="Helical" evidence="6">
    <location>
        <begin position="96"/>
        <end position="116"/>
    </location>
</feature>
<feature type="transmembrane region" description="Helical" evidence="6">
    <location>
        <begin position="263"/>
        <end position="283"/>
    </location>
</feature>
<feature type="transmembrane region" description="Helical" evidence="6">
    <location>
        <begin position="240"/>
        <end position="257"/>
    </location>
</feature>
<feature type="domain" description="O-antigen ligase-related" evidence="7">
    <location>
        <begin position="248"/>
        <end position="407"/>
    </location>
</feature>
<dbReference type="InterPro" id="IPR011990">
    <property type="entry name" value="TPR-like_helical_dom_sf"/>
</dbReference>
<comment type="subcellular location">
    <subcellularLocation>
        <location evidence="1">Membrane</location>
        <topology evidence="1">Multi-pass membrane protein</topology>
    </subcellularLocation>
</comment>
<dbReference type="Proteomes" id="UP000229390">
    <property type="component" value="Unassembled WGS sequence"/>
</dbReference>
<dbReference type="PROSITE" id="PS50005">
    <property type="entry name" value="TPR"/>
    <property type="match status" value="1"/>
</dbReference>
<evidence type="ECO:0000313" key="8">
    <source>
        <dbReference type="EMBL" id="PIS38795.1"/>
    </source>
</evidence>
<dbReference type="Pfam" id="PF04932">
    <property type="entry name" value="Wzy_C"/>
    <property type="match status" value="1"/>
</dbReference>
<evidence type="ECO:0000256" key="6">
    <source>
        <dbReference type="SAM" id="Phobius"/>
    </source>
</evidence>
<sequence length="811" mass="93347">MGNNKENKLSFKFQGCKTLCGEPRPLYEVSNFNIEKACLAIIKAGVFLILLTPLVFNPANLFPSVFSKSIYFRFLTEIIFCFYLLLLLANRKYRPSFSLIFISVSLFTLVLAVSTLLMSINPFRSFWGTIERMDGLIVQLHLFVFFVVLTAVFRKKDDWQLFLKFFILVSLPLAFIGLCQKLGISAFYVPPDSPKPGLLGPFGFQRVSTLMGNPIFYAAYLVFVIFSAAFLVFAEKNKNAKIFFSAILGLNFLTLIFTGTRSAWVGVFLGVVFLSFIWLFFLNKNKRNQYIFLAIVLIGLLFFLIALVLFEKGYLGQTDFLARYEATFYTLVGLPNARIPVWQLALKAVKERPWLGFGLDSFSYVFSKYYDAKLLALVPQSLFFDRAHNKLIDTLIFNGVIGLIAYLLVFASAIFVLVKHREKDNPFASLILIALLIAYLVQNFFGFDTISSYFCFFFILAFIDRFFSKETVEKSVVSEKNEAGLPLRKEVKIVFSVLIISLTITALYYFSFLPYRANLRFSAGRRLFSKDKVKEGIELIDKSFYPHSFSNVEYKFFALAAFQTSKPFLSVLPEEAENQQLVSAKIKELAKSLEEHFNAGPEIKQMDGYLLLAQIYRDLYLRTKEPSFLDDEERLINKALSFSSQFPQTFRVGGEMYFLKGNKEEGKKFFLKAYELDKNLSELYEWRGAALIESGEKEKGAAFFRRAMKLGDFYTKNNFNLSTIWRITNIYEETKNYPEMARFYEEVIYLYPKELTPEPQLYASLATVYFQLAEKEKARQTTEKMMALFPALKSQGKEFLKLLEGEIESSK</sequence>
<dbReference type="PANTHER" id="PTHR37422:SF17">
    <property type="entry name" value="O-ANTIGEN LIGASE"/>
    <property type="match status" value="1"/>
</dbReference>
<name>A0A2M6T0V1_9BACT</name>
<dbReference type="Gene3D" id="1.25.40.10">
    <property type="entry name" value="Tetratricopeptide repeat domain"/>
    <property type="match status" value="1"/>
</dbReference>
<reference evidence="9" key="1">
    <citation type="submission" date="2017-09" db="EMBL/GenBank/DDBJ databases">
        <title>Depth-based differentiation of microbial function through sediment-hosted aquifers and enrichment of novel symbionts in the deep terrestrial subsurface.</title>
        <authorList>
            <person name="Probst A.J."/>
            <person name="Ladd B."/>
            <person name="Jarett J.K."/>
            <person name="Geller-Mcgrath D.E."/>
            <person name="Sieber C.M.K."/>
            <person name="Emerson J.B."/>
            <person name="Anantharaman K."/>
            <person name="Thomas B.C."/>
            <person name="Malmstrom R."/>
            <person name="Stieglmeier M."/>
            <person name="Klingl A."/>
            <person name="Woyke T."/>
            <person name="Ryan C.M."/>
            <person name="Banfield J.F."/>
        </authorList>
    </citation>
    <scope>NUCLEOTIDE SEQUENCE [LARGE SCALE GENOMIC DNA]</scope>
</reference>
<keyword evidence="5" id="KW-0802">TPR repeat</keyword>
<feature type="transmembrane region" description="Helical" evidence="6">
    <location>
        <begin position="493"/>
        <end position="512"/>
    </location>
</feature>
<feature type="transmembrane region" description="Helical" evidence="6">
    <location>
        <begin position="395"/>
        <end position="418"/>
    </location>
</feature>
<evidence type="ECO:0000256" key="5">
    <source>
        <dbReference type="PROSITE-ProRule" id="PRU00339"/>
    </source>
</evidence>
<organism evidence="8 9">
    <name type="scientific">Candidatus Nealsonbacteria bacterium CG08_land_8_20_14_0_20_43_11</name>
    <dbReference type="NCBI Taxonomy" id="1974706"/>
    <lineage>
        <taxon>Bacteria</taxon>
        <taxon>Candidatus Nealsoniibacteriota</taxon>
    </lineage>
</organism>
<keyword evidence="3 6" id="KW-1133">Transmembrane helix</keyword>
<feature type="transmembrane region" description="Helical" evidence="6">
    <location>
        <begin position="425"/>
        <end position="444"/>
    </location>
</feature>
<dbReference type="InterPro" id="IPR019734">
    <property type="entry name" value="TPR_rpt"/>
</dbReference>
<dbReference type="PANTHER" id="PTHR37422">
    <property type="entry name" value="TEICHURONIC ACID BIOSYNTHESIS PROTEIN TUAE"/>
    <property type="match status" value="1"/>
</dbReference>
<keyword evidence="4 6" id="KW-0472">Membrane</keyword>
<evidence type="ECO:0000259" key="7">
    <source>
        <dbReference type="Pfam" id="PF04932"/>
    </source>
</evidence>
<dbReference type="InterPro" id="IPR051533">
    <property type="entry name" value="WaaL-like"/>
</dbReference>
<evidence type="ECO:0000313" key="9">
    <source>
        <dbReference type="Proteomes" id="UP000229390"/>
    </source>
</evidence>
<dbReference type="EMBL" id="PEYE01000031">
    <property type="protein sequence ID" value="PIS38795.1"/>
    <property type="molecule type" value="Genomic_DNA"/>
</dbReference>
<keyword evidence="2 6" id="KW-0812">Transmembrane</keyword>
<feature type="transmembrane region" description="Helical" evidence="6">
    <location>
        <begin position="215"/>
        <end position="233"/>
    </location>
</feature>
<feature type="transmembrane region" description="Helical" evidence="6">
    <location>
        <begin position="70"/>
        <end position="89"/>
    </location>
</feature>
<evidence type="ECO:0000256" key="2">
    <source>
        <dbReference type="ARBA" id="ARBA00022692"/>
    </source>
</evidence>
<evidence type="ECO:0000256" key="1">
    <source>
        <dbReference type="ARBA" id="ARBA00004141"/>
    </source>
</evidence>
<evidence type="ECO:0000256" key="3">
    <source>
        <dbReference type="ARBA" id="ARBA00022989"/>
    </source>
</evidence>
<feature type="transmembrane region" description="Helical" evidence="6">
    <location>
        <begin position="165"/>
        <end position="189"/>
    </location>
</feature>
<feature type="transmembrane region" description="Helical" evidence="6">
    <location>
        <begin position="37"/>
        <end position="58"/>
    </location>
</feature>
<dbReference type="InterPro" id="IPR007016">
    <property type="entry name" value="O-antigen_ligase-rel_domated"/>
</dbReference>
<comment type="caution">
    <text evidence="8">The sequence shown here is derived from an EMBL/GenBank/DDBJ whole genome shotgun (WGS) entry which is preliminary data.</text>
</comment>
<feature type="transmembrane region" description="Helical" evidence="6">
    <location>
        <begin position="290"/>
        <end position="310"/>
    </location>
</feature>
<evidence type="ECO:0000256" key="4">
    <source>
        <dbReference type="ARBA" id="ARBA00023136"/>
    </source>
</evidence>
<dbReference type="SUPFAM" id="SSF48452">
    <property type="entry name" value="TPR-like"/>
    <property type="match status" value="1"/>
</dbReference>
<feature type="transmembrane region" description="Helical" evidence="6">
    <location>
        <begin position="136"/>
        <end position="153"/>
    </location>
</feature>
<dbReference type="AlphaFoldDB" id="A0A2M6T0V1"/>
<feature type="transmembrane region" description="Helical" evidence="6">
    <location>
        <begin position="450"/>
        <end position="467"/>
    </location>
</feature>
<proteinExistence type="predicted"/>
<dbReference type="SMART" id="SM00028">
    <property type="entry name" value="TPR"/>
    <property type="match status" value="4"/>
</dbReference>
<feature type="repeat" description="TPR" evidence="5">
    <location>
        <begin position="759"/>
        <end position="792"/>
    </location>
</feature>
<dbReference type="Pfam" id="PF13181">
    <property type="entry name" value="TPR_8"/>
    <property type="match status" value="1"/>
</dbReference>